<evidence type="ECO:0000256" key="1">
    <source>
        <dbReference type="SAM" id="SignalP"/>
    </source>
</evidence>
<dbReference type="InterPro" id="IPR017853">
    <property type="entry name" value="GH"/>
</dbReference>
<dbReference type="SUPFAM" id="SSF51445">
    <property type="entry name" value="(Trans)glycosidases"/>
    <property type="match status" value="1"/>
</dbReference>
<accession>A0ABS1GHE4</accession>
<proteinExistence type="predicted"/>
<keyword evidence="4" id="KW-1185">Reference proteome</keyword>
<evidence type="ECO:0000313" key="4">
    <source>
        <dbReference type="Proteomes" id="UP000772812"/>
    </source>
</evidence>
<dbReference type="EMBL" id="JAACYA010000001">
    <property type="protein sequence ID" value="MBK3332332.1"/>
    <property type="molecule type" value="Genomic_DNA"/>
</dbReference>
<feature type="signal peptide" evidence="1">
    <location>
        <begin position="1"/>
        <end position="20"/>
    </location>
</feature>
<dbReference type="InterPro" id="IPR004352">
    <property type="entry name" value="GH114_TIM-barrel"/>
</dbReference>
<evidence type="ECO:0000259" key="2">
    <source>
        <dbReference type="Pfam" id="PF03537"/>
    </source>
</evidence>
<organism evidence="3 4">
    <name type="scientific">Persephonella atlantica</name>
    <dbReference type="NCBI Taxonomy" id="2699429"/>
    <lineage>
        <taxon>Bacteria</taxon>
        <taxon>Pseudomonadati</taxon>
        <taxon>Aquificota</taxon>
        <taxon>Aquificia</taxon>
        <taxon>Aquificales</taxon>
        <taxon>Hydrogenothermaceae</taxon>
        <taxon>Persephonella</taxon>
    </lineage>
</organism>
<sequence>MRRLCFSKILLLILAGFVYGKEPDSVCFYYHHNPPEEMFYLCDWVVLDQDNPPFDKKYSKVFGYVSLEEGETYRNYYKKIKKDWILGKNKFWKTVVLDLRKKEYQDFLIRDVFSKMERFDGFFLDTIDSYQLVLNRKDWKSYEKAVVQFIKRLKKRFPDKKIVINRGFEIFEQVKNYIDGFTVESLFRGINVEGKGEYIKVPSEERKWLIRRLEKIKKAGLPVIVIDYLPPDRREEAVKLAEKIKSMGFIPWIADRELSSFGVSTFNFIPRKILLIYDSSVCEDVVDCSVHRLASLIVEYLGFVPDLKDINDLPDGYTVDRYAGIIVWTEKDVVENYRRFYRWILSKIREGNKVLFLGSFGFPRDDSFLMPLGLYSEKNKALPLSPVKLIKKSRIFDFEAEPSVQPSDRLIKLISGKPLLIAKNSAGQEFVPAAVTQWGGYLIDGTVLRQEVDDLWAVNPFKLFKKALRLPDIPAPDTTTENGNRILFVHIDGDGFMERAEWDQNLFASQVLEEEIFKVFDIPHTVSVIEGEIAPWGLYPELSDKLESIARQIFSLSNVEAGSHTFSHPFKWKKLYRGEYKKGYNLPIKNYRFSLEREIKGSVDYINKRLLPEGKKVKVFQWSGDCLPPWQAVAMTYKMGLLNINGGDTTITNEHPYLSYISPMGINRNGYFQVYAAVQNENIYTNEWTGPYYGYINVIQTFKLTENPRRLKPINVYYHFYSGSKTASLNALKRVYKWALSQKVTPMYTSQWIRRVLDFRNVAVGYDEAGYIIRTDGSIRTLRIDRLLYPDMNVSRGIVGFKEEKGKVYIHLDGSGRYYLKLTEKRNREIPHIVDFNGLIRKHNKNSLTLYSYIKPELTVYLPEKCFLKAEDVEQQEKKGNYLHLTFRKKGELNIEWKCR</sequence>
<feature type="chain" id="PRO_5045991343" evidence="1">
    <location>
        <begin position="21"/>
        <end position="900"/>
    </location>
</feature>
<dbReference type="InterPro" id="IPR013785">
    <property type="entry name" value="Aldolase_TIM"/>
</dbReference>
<dbReference type="PANTHER" id="PTHR35882">
    <property type="entry name" value="PELA"/>
    <property type="match status" value="1"/>
</dbReference>
<dbReference type="PANTHER" id="PTHR35882:SF2">
    <property type="entry name" value="PELA"/>
    <property type="match status" value="1"/>
</dbReference>
<keyword evidence="1" id="KW-0732">Signal</keyword>
<dbReference type="Gene3D" id="3.20.20.70">
    <property type="entry name" value="Aldolase class I"/>
    <property type="match status" value="1"/>
</dbReference>
<protein>
    <submittedName>
        <fullName evidence="3">Polysaccharide deacetylase</fullName>
    </submittedName>
</protein>
<dbReference type="InterPro" id="IPR016925">
    <property type="entry name" value="UCP029570"/>
</dbReference>
<dbReference type="PIRSF" id="PIRSF029570">
    <property type="entry name" value="UCP029570"/>
    <property type="match status" value="1"/>
</dbReference>
<feature type="domain" description="Glycoside-hydrolase family GH114 TIM-barrel" evidence="2">
    <location>
        <begin position="54"/>
        <end position="259"/>
    </location>
</feature>
<reference evidence="3 4" key="1">
    <citation type="journal article" date="2021" name="Syst. Appl. Microbiol.">
        <title>Persephonella atlantica sp. nov.: How to adapt to physico-chemical gradients in high temperature hydrothermal habitats.</title>
        <authorList>
            <person name="Francois D.X."/>
            <person name="Godfroy A."/>
            <person name="Mathien C."/>
            <person name="Aube J."/>
            <person name="Cathalot C."/>
            <person name="Lesongeur F."/>
            <person name="L'Haridon S."/>
            <person name="Philippon X."/>
            <person name="Roussel E.G."/>
        </authorList>
    </citation>
    <scope>NUCLEOTIDE SEQUENCE [LARGE SCALE GENOMIC DNA]</scope>
    <source>
        <strain evidence="3 4">MO1340</strain>
    </source>
</reference>
<evidence type="ECO:0000313" key="3">
    <source>
        <dbReference type="EMBL" id="MBK3332332.1"/>
    </source>
</evidence>
<dbReference type="Proteomes" id="UP000772812">
    <property type="component" value="Unassembled WGS sequence"/>
</dbReference>
<dbReference type="RefSeq" id="WP_200673710.1">
    <property type="nucleotide sequence ID" value="NZ_JAACYA010000001.1"/>
</dbReference>
<name>A0ABS1GHE4_9AQUI</name>
<dbReference type="Pfam" id="PF03537">
    <property type="entry name" value="Glyco_hydro_114"/>
    <property type="match status" value="1"/>
</dbReference>
<comment type="caution">
    <text evidence="3">The sequence shown here is derived from an EMBL/GenBank/DDBJ whole genome shotgun (WGS) entry which is preliminary data.</text>
</comment>
<dbReference type="CDD" id="cd10922">
    <property type="entry name" value="CE4_PelA_like_C"/>
    <property type="match status" value="1"/>
</dbReference>
<gene>
    <name evidence="3" type="ORF">GWK41_04530</name>
</gene>